<dbReference type="InterPro" id="IPR001638">
    <property type="entry name" value="Solute-binding_3/MltF_N"/>
</dbReference>
<name>A0ABU8V1P2_9NEIS</name>
<protein>
    <submittedName>
        <fullName evidence="2">Transporter substrate-binding domain-containing protein</fullName>
    </submittedName>
</protein>
<dbReference type="EMBL" id="JAVFJF020000017">
    <property type="protein sequence ID" value="MEJ8675078.1"/>
    <property type="molecule type" value="Genomic_DNA"/>
</dbReference>
<sequence length="246" mass="27385">MSHLKSVVAKIAILIISINSYASPGPLYLYYYDRPPFHFTASDGSVAGSVANITKDILNKASIPYVWKQVPAVRILNILRQDGDNSCSPGWYKTSERERFYNFSLPIYEGKPLVAVTRADFRVPEVTTAVKIFSIPGVNIVYKKGMVTGGYLDGILSKIPTNQIHIVTLEEAGKLKMIQAGHFDLTLLTAEEADYYKNNSELFVNLKIIKMTDVPGGDKRFILCNKAVPAVIMEKINATIKRLKLP</sequence>
<dbReference type="SUPFAM" id="SSF53850">
    <property type="entry name" value="Periplasmic binding protein-like II"/>
    <property type="match status" value="1"/>
</dbReference>
<proteinExistence type="predicted"/>
<comment type="caution">
    <text evidence="2">The sequence shown here is derived from an EMBL/GenBank/DDBJ whole genome shotgun (WGS) entry which is preliminary data.</text>
</comment>
<organism evidence="2 3">
    <name type="scientific">Chromobacterium amazonense</name>
    <dbReference type="NCBI Taxonomy" id="1382803"/>
    <lineage>
        <taxon>Bacteria</taxon>
        <taxon>Pseudomonadati</taxon>
        <taxon>Pseudomonadota</taxon>
        <taxon>Betaproteobacteria</taxon>
        <taxon>Neisseriales</taxon>
        <taxon>Chromobacteriaceae</taxon>
        <taxon>Chromobacterium</taxon>
    </lineage>
</organism>
<keyword evidence="3" id="KW-1185">Reference proteome</keyword>
<accession>A0ABU8V1P2</accession>
<reference evidence="2 3" key="1">
    <citation type="submission" date="2023-12" db="EMBL/GenBank/DDBJ databases">
        <title>Evaluation and characterization of a potential secondary metabolite violacein from indigenous Chromobacterium amazonense SAM215.</title>
        <authorList>
            <person name="Tarafdar M.R."/>
            <person name="Abedin S.M."/>
            <person name="Atiqua A."/>
            <person name="Saha A."/>
            <person name="Khan S.N."/>
        </authorList>
    </citation>
    <scope>NUCLEOTIDE SEQUENCE [LARGE SCALE GENOMIC DNA]</scope>
    <source>
        <strain evidence="2 3">SAM215</strain>
    </source>
</reference>
<evidence type="ECO:0000313" key="2">
    <source>
        <dbReference type="EMBL" id="MEJ8675078.1"/>
    </source>
</evidence>
<dbReference type="Gene3D" id="3.40.190.10">
    <property type="entry name" value="Periplasmic binding protein-like II"/>
    <property type="match status" value="2"/>
</dbReference>
<feature type="domain" description="Solute-binding protein family 3/N-terminal" evidence="1">
    <location>
        <begin position="33"/>
        <end position="243"/>
    </location>
</feature>
<evidence type="ECO:0000259" key="1">
    <source>
        <dbReference type="Pfam" id="PF00497"/>
    </source>
</evidence>
<dbReference type="Proteomes" id="UP001224516">
    <property type="component" value="Unassembled WGS sequence"/>
</dbReference>
<evidence type="ECO:0000313" key="3">
    <source>
        <dbReference type="Proteomes" id="UP001224516"/>
    </source>
</evidence>
<dbReference type="Pfam" id="PF00497">
    <property type="entry name" value="SBP_bac_3"/>
    <property type="match status" value="1"/>
</dbReference>
<gene>
    <name evidence="2" type="ORF">QCL97_010115</name>
</gene>
<dbReference type="RefSeq" id="WP_307912616.1">
    <property type="nucleotide sequence ID" value="NZ_JAVFJF020000017.1"/>
</dbReference>